<dbReference type="AlphaFoldDB" id="A0A2G1XMR6"/>
<protein>
    <recommendedName>
        <fullName evidence="3">YcaO domain-containing protein</fullName>
    </recommendedName>
</protein>
<dbReference type="Proteomes" id="UP000222531">
    <property type="component" value="Unassembled WGS sequence"/>
</dbReference>
<sequence length="581" mass="60838">MTQTVKMRPGAHYAGVAEGVYFRTARGTFVLRGPSGLLPLVDRCVPLLEDGTTEAALTDAIGGPRAHGVVKALLSALSAKGMLLDLAAAGGPPPAQPERARFGDVLAHLETHGDAPFAGFRRLRATHADVVGPLDAACSLADGLADIGVGRITVHGHDAADWPGRTSDEHTAVAFADGPAADDIPADHRVLVAVVEDPGTEPPGRLRDALLAGHGAVAVLLTDDMALVSPYLTRPEDLTTLWAAWTRARAWFTAEGPTPARRPLSAVIAGSLASHHLMDAVGVGRTDRPEAAVVTGAQLTVERVALPGPAGAGTEPAAAPPEDEPADAVAALVSAAVLGERWSGLFSWEIVDALPQLPVANTPVRGRVPGLPATLVGFGPDQAHAGVQAMLDALRLTLPPTPDAPGDAVAAAGVDPLRRTVDGALRLLSLRPPAEGEEQPIGWDDVTDLQARRLWRALRDYEDVDFTATVRTWDALGWCAVRLTGTTTGETLAWQWGDTPGDALHMALAQALSRRQSATVLGTTGEVTCAGTVVCAYLPTRLLRALAERLHALPGTLRTSERPADPVLGRLPLHSGWMWWS</sequence>
<proteinExistence type="predicted"/>
<keyword evidence="2" id="KW-1185">Reference proteome</keyword>
<organism evidence="1 2">
    <name type="scientific">Streptomyces cinnamoneus</name>
    <name type="common">Streptoverticillium cinnamoneum</name>
    <dbReference type="NCBI Taxonomy" id="53446"/>
    <lineage>
        <taxon>Bacteria</taxon>
        <taxon>Bacillati</taxon>
        <taxon>Actinomycetota</taxon>
        <taxon>Actinomycetes</taxon>
        <taxon>Kitasatosporales</taxon>
        <taxon>Streptomycetaceae</taxon>
        <taxon>Streptomyces</taxon>
        <taxon>Streptomyces cinnamoneus group</taxon>
    </lineage>
</organism>
<reference evidence="1 2" key="1">
    <citation type="journal article" date="2017" name="Biochemistry">
        <title>Identification of the Biosynthetic Pathway for the Antibiotic Bicyclomycin.</title>
        <authorList>
            <person name="Patteson J."/>
            <person name="Cai W."/>
            <person name="Johnson R.A."/>
            <person name="Santa Maria K."/>
            <person name="Li B."/>
        </authorList>
    </citation>
    <scope>NUCLEOTIDE SEQUENCE [LARGE SCALE GENOMIC DNA]</scope>
    <source>
        <strain evidence="1 2">ATCC 21532</strain>
    </source>
</reference>
<comment type="caution">
    <text evidence="1">The sequence shown here is derived from an EMBL/GenBank/DDBJ whole genome shotgun (WGS) entry which is preliminary data.</text>
</comment>
<gene>
    <name evidence="1" type="ORF">BLA24_06545</name>
</gene>
<accession>A0A2G1XMR6</accession>
<dbReference type="OrthoDB" id="3870616at2"/>
<dbReference type="RefSeq" id="WP_099198217.1">
    <property type="nucleotide sequence ID" value="NZ_JBIRXA010000015.1"/>
</dbReference>
<evidence type="ECO:0000313" key="1">
    <source>
        <dbReference type="EMBL" id="PHQ52439.1"/>
    </source>
</evidence>
<evidence type="ECO:0000313" key="2">
    <source>
        <dbReference type="Proteomes" id="UP000222531"/>
    </source>
</evidence>
<dbReference type="EMBL" id="NHZO01000081">
    <property type="protein sequence ID" value="PHQ52439.1"/>
    <property type="molecule type" value="Genomic_DNA"/>
</dbReference>
<evidence type="ECO:0008006" key="3">
    <source>
        <dbReference type="Google" id="ProtNLM"/>
    </source>
</evidence>
<name>A0A2G1XMR6_STRCJ</name>